<evidence type="ECO:0000313" key="1">
    <source>
        <dbReference type="EMBL" id="GEN78443.1"/>
    </source>
</evidence>
<comment type="caution">
    <text evidence="1">The sequence shown here is derived from an EMBL/GenBank/DDBJ whole genome shotgun (WGS) entry which is preliminary data.</text>
</comment>
<protein>
    <submittedName>
        <fullName evidence="1">Uncharacterized protein</fullName>
    </submittedName>
</protein>
<dbReference type="EMBL" id="BJYK01000001">
    <property type="protein sequence ID" value="GEN78443.1"/>
    <property type="molecule type" value="Genomic_DNA"/>
</dbReference>
<dbReference type="RefSeq" id="WP_186814436.1">
    <property type="nucleotide sequence ID" value="NZ_BJYK01000001.1"/>
</dbReference>
<dbReference type="Proteomes" id="UP000321484">
    <property type="component" value="Unassembled WGS sequence"/>
</dbReference>
<accession>A0A511YTB8</accession>
<gene>
    <name evidence="1" type="ORF">AFE02nite_01770</name>
</gene>
<name>A0A511YTB8_9CELL</name>
<organism evidence="1 2">
    <name type="scientific">Actinotalea fermentans</name>
    <dbReference type="NCBI Taxonomy" id="43671"/>
    <lineage>
        <taxon>Bacteria</taxon>
        <taxon>Bacillati</taxon>
        <taxon>Actinomycetota</taxon>
        <taxon>Actinomycetes</taxon>
        <taxon>Micrococcales</taxon>
        <taxon>Cellulomonadaceae</taxon>
        <taxon>Actinotalea</taxon>
    </lineage>
</organism>
<proteinExistence type="predicted"/>
<dbReference type="AlphaFoldDB" id="A0A511YTB8"/>
<keyword evidence="2" id="KW-1185">Reference proteome</keyword>
<evidence type="ECO:0000313" key="2">
    <source>
        <dbReference type="Proteomes" id="UP000321484"/>
    </source>
</evidence>
<sequence length="50" mass="5569">MAGPFADEAIASAPLPTERTLRRRRNVLVQVVRFVAINLKMIRVIARGHG</sequence>
<reference evidence="1 2" key="1">
    <citation type="submission" date="2019-07" db="EMBL/GenBank/DDBJ databases">
        <title>Whole genome shotgun sequence of Actinotalea fermentans NBRC 105374.</title>
        <authorList>
            <person name="Hosoyama A."/>
            <person name="Uohara A."/>
            <person name="Ohji S."/>
            <person name="Ichikawa N."/>
        </authorList>
    </citation>
    <scope>NUCLEOTIDE SEQUENCE [LARGE SCALE GENOMIC DNA]</scope>
    <source>
        <strain evidence="1 2">NBRC 105374</strain>
    </source>
</reference>